<dbReference type="HOGENOM" id="CLU_2661709_0_0_1"/>
<proteinExistence type="predicted"/>
<dbReference type="AlphaFoldDB" id="U5D1C6"/>
<gene>
    <name evidence="1" type="ORF">AMTR_s02095p00010470</name>
</gene>
<dbReference type="Gramene" id="ERN12148">
    <property type="protein sequence ID" value="ERN12148"/>
    <property type="gene ID" value="AMTR_s02095p00010470"/>
</dbReference>
<dbReference type="Proteomes" id="UP000017836">
    <property type="component" value="Unassembled WGS sequence"/>
</dbReference>
<reference evidence="2" key="1">
    <citation type="journal article" date="2013" name="Science">
        <title>The Amborella genome and the evolution of flowering plants.</title>
        <authorList>
            <consortium name="Amborella Genome Project"/>
        </authorList>
    </citation>
    <scope>NUCLEOTIDE SEQUENCE [LARGE SCALE GENOMIC DNA]</scope>
</reference>
<protein>
    <submittedName>
        <fullName evidence="1">Uncharacterized protein</fullName>
    </submittedName>
</protein>
<evidence type="ECO:0000313" key="1">
    <source>
        <dbReference type="EMBL" id="ERN12148.1"/>
    </source>
</evidence>
<name>U5D1C6_AMBTC</name>
<accession>U5D1C6</accession>
<sequence>MNGELTITFTTAAHTQSQKMRGHKHYTRLIEPDFWAYTRPKSHPKVTQVTSQREALPAYNVGIASILPNSFVAACARPVLPKKRSPMDSQA</sequence>
<keyword evidence="2" id="KW-1185">Reference proteome</keyword>
<organism evidence="1 2">
    <name type="scientific">Amborella trichopoda</name>
    <dbReference type="NCBI Taxonomy" id="13333"/>
    <lineage>
        <taxon>Eukaryota</taxon>
        <taxon>Viridiplantae</taxon>
        <taxon>Streptophyta</taxon>
        <taxon>Embryophyta</taxon>
        <taxon>Tracheophyta</taxon>
        <taxon>Spermatophyta</taxon>
        <taxon>Magnoliopsida</taxon>
        <taxon>Amborellales</taxon>
        <taxon>Amborellaceae</taxon>
        <taxon>Amborella</taxon>
    </lineage>
</organism>
<evidence type="ECO:0000313" key="2">
    <source>
        <dbReference type="Proteomes" id="UP000017836"/>
    </source>
</evidence>
<dbReference type="EMBL" id="KI392626">
    <property type="protein sequence ID" value="ERN12148.1"/>
    <property type="molecule type" value="Genomic_DNA"/>
</dbReference>
<feature type="non-terminal residue" evidence="1">
    <location>
        <position position="91"/>
    </location>
</feature>